<name>A0A1D1VB56_RAMVA</name>
<dbReference type="STRING" id="947166.A0A1D1VB56"/>
<feature type="compositionally biased region" description="Low complexity" evidence="2">
    <location>
        <begin position="287"/>
        <end position="301"/>
    </location>
</feature>
<feature type="coiled-coil region" evidence="1">
    <location>
        <begin position="99"/>
        <end position="133"/>
    </location>
</feature>
<keyword evidence="6" id="KW-1185">Reference proteome</keyword>
<comment type="caution">
    <text evidence="5">The sequence shown here is derived from an EMBL/GenBank/DDBJ whole genome shotgun (WGS) entry which is preliminary data.</text>
</comment>
<dbReference type="Proteomes" id="UP000186922">
    <property type="component" value="Unassembled WGS sequence"/>
</dbReference>
<organism evidence="5 6">
    <name type="scientific">Ramazzottius varieornatus</name>
    <name type="common">Water bear</name>
    <name type="synonym">Tardigrade</name>
    <dbReference type="NCBI Taxonomy" id="947166"/>
    <lineage>
        <taxon>Eukaryota</taxon>
        <taxon>Metazoa</taxon>
        <taxon>Ecdysozoa</taxon>
        <taxon>Tardigrada</taxon>
        <taxon>Eutardigrada</taxon>
        <taxon>Parachela</taxon>
        <taxon>Hypsibioidea</taxon>
        <taxon>Ramazzottiidae</taxon>
        <taxon>Ramazzottius</taxon>
    </lineage>
</organism>
<reference evidence="5 6" key="1">
    <citation type="journal article" date="2016" name="Nat. Commun.">
        <title>Extremotolerant tardigrade genome and improved radiotolerance of human cultured cells by tardigrade-unique protein.</title>
        <authorList>
            <person name="Hashimoto T."/>
            <person name="Horikawa D.D."/>
            <person name="Saito Y."/>
            <person name="Kuwahara H."/>
            <person name="Kozuka-Hata H."/>
            <person name="Shin-I T."/>
            <person name="Minakuchi Y."/>
            <person name="Ohishi K."/>
            <person name="Motoyama A."/>
            <person name="Aizu T."/>
            <person name="Enomoto A."/>
            <person name="Kondo K."/>
            <person name="Tanaka S."/>
            <person name="Hara Y."/>
            <person name="Koshikawa S."/>
            <person name="Sagara H."/>
            <person name="Miura T."/>
            <person name="Yokobori S."/>
            <person name="Miyagawa K."/>
            <person name="Suzuki Y."/>
            <person name="Kubo T."/>
            <person name="Oyama M."/>
            <person name="Kohara Y."/>
            <person name="Fujiyama A."/>
            <person name="Arakawa K."/>
            <person name="Katayama T."/>
            <person name="Toyoda A."/>
            <person name="Kunieda T."/>
        </authorList>
    </citation>
    <scope>NUCLEOTIDE SEQUENCE [LARGE SCALE GENOMIC DNA]</scope>
    <source>
        <strain evidence="5 6">YOKOZUNA-1</strain>
    </source>
</reference>
<evidence type="ECO:0000256" key="1">
    <source>
        <dbReference type="SAM" id="Coils"/>
    </source>
</evidence>
<dbReference type="Pfam" id="PF13598">
    <property type="entry name" value="DUF4139"/>
    <property type="match status" value="1"/>
</dbReference>
<evidence type="ECO:0000259" key="3">
    <source>
        <dbReference type="Pfam" id="PF13598"/>
    </source>
</evidence>
<feature type="domain" description="DUF4139" evidence="3">
    <location>
        <begin position="222"/>
        <end position="533"/>
    </location>
</feature>
<evidence type="ECO:0000256" key="2">
    <source>
        <dbReference type="SAM" id="MobiDB-lite"/>
    </source>
</evidence>
<evidence type="ECO:0000259" key="4">
    <source>
        <dbReference type="Pfam" id="PF13600"/>
    </source>
</evidence>
<gene>
    <name evidence="5" type="primary">RvY_09946</name>
    <name evidence="5" type="synonym">RvY_09946.1</name>
    <name evidence="5" type="ORF">RvY_09946-1</name>
</gene>
<feature type="domain" description="DUF4140" evidence="4">
    <location>
        <begin position="33"/>
        <end position="130"/>
    </location>
</feature>
<dbReference type="AlphaFoldDB" id="A0A1D1VB56"/>
<evidence type="ECO:0000313" key="5">
    <source>
        <dbReference type="EMBL" id="GAU98859.1"/>
    </source>
</evidence>
<dbReference type="OrthoDB" id="10068793at2759"/>
<dbReference type="PANTHER" id="PTHR31005">
    <property type="entry name" value="DUF4139 DOMAIN-CONTAINING PROTEIN"/>
    <property type="match status" value="1"/>
</dbReference>
<dbReference type="PANTHER" id="PTHR31005:SF8">
    <property type="entry name" value="DUF4139 DOMAIN-CONTAINING PROTEIN"/>
    <property type="match status" value="1"/>
</dbReference>
<dbReference type="InterPro" id="IPR037291">
    <property type="entry name" value="DUF4139"/>
</dbReference>
<feature type="region of interest" description="Disordered" evidence="2">
    <location>
        <begin position="273"/>
        <end position="326"/>
    </location>
</feature>
<feature type="region of interest" description="Disordered" evidence="2">
    <location>
        <begin position="1"/>
        <end position="23"/>
    </location>
</feature>
<feature type="compositionally biased region" description="Low complexity" evidence="2">
    <location>
        <begin position="11"/>
        <end position="23"/>
    </location>
</feature>
<dbReference type="NCBIfam" id="TIGR02231">
    <property type="entry name" value="mucoidy inhibitor MuiA family protein"/>
    <property type="match status" value="1"/>
</dbReference>
<keyword evidence="1" id="KW-0175">Coiled coil</keyword>
<protein>
    <recommendedName>
        <fullName evidence="7">DUF4139 domain-containing protein</fullName>
    </recommendedName>
</protein>
<evidence type="ECO:0008006" key="7">
    <source>
        <dbReference type="Google" id="ProtNLM"/>
    </source>
</evidence>
<proteinExistence type="predicted"/>
<sequence length="546" mass="61306">MMGDPSEPAVSSSSNSIATSSLNNHSDAPIKDVTIFPNRAVVKRIWTKELKAGVHHIRFNGFGLQRYVTGTLRVDVEGTSVLLQDVQETYTDEYHKLSAVDLEERVRDAKSKKADLESQISFAENRLEVWNEYQKIVAGKADGQLMSVFKEGAFIDLHDFFWKYEGEFFRLQTLLQKLHEDLVTANRLIDSLSRRRPPVSCNVGDIKIMLNVLRSDKVRIGICYTVKEASWCPSYDIRLDGDAKQVKISYFCWTRQWTGEDWSNAEVMVAADRSSQDGVTDPDETNALLSLPSSRPASASLKDCTDSVTKGSPMEKPFEKSLSGPTQEKRVFLPKRSVVPFSTLVDRDGILGHGRPARFLVLNTTTGVRMHHTCHPSNSLEVGVTCTTSNQTQTPFLPGPAAVYSSGNYVNTIQLEHVNPNEDFDLLLPSDPLVEVHPKYPVRTTKPVGPTEGNFIVESEFTMEYDVKNNRKLPILITLTETYPRSSNERLKVTSINPKPSAQDQYEGKISHHIDVPANVTRGVKTIFKVQHPHGMRRPLEYLTPD</sequence>
<dbReference type="InterPro" id="IPR011935">
    <property type="entry name" value="CHP02231"/>
</dbReference>
<dbReference type="Pfam" id="PF13600">
    <property type="entry name" value="DUF4140"/>
    <property type="match status" value="1"/>
</dbReference>
<accession>A0A1D1VB56</accession>
<evidence type="ECO:0000313" key="6">
    <source>
        <dbReference type="Proteomes" id="UP000186922"/>
    </source>
</evidence>
<dbReference type="InterPro" id="IPR025554">
    <property type="entry name" value="DUF4140"/>
</dbReference>
<dbReference type="EMBL" id="BDGG01000005">
    <property type="protein sequence ID" value="GAU98859.1"/>
    <property type="molecule type" value="Genomic_DNA"/>
</dbReference>